<evidence type="ECO:0000259" key="9">
    <source>
        <dbReference type="Pfam" id="PF03070"/>
    </source>
</evidence>
<dbReference type="EC" id="3.5.99.2" evidence="5"/>
<keyword evidence="11" id="KW-1185">Reference proteome</keyword>
<evidence type="ECO:0000256" key="6">
    <source>
        <dbReference type="ARBA" id="ARBA00013647"/>
    </source>
</evidence>
<evidence type="ECO:0000313" key="11">
    <source>
        <dbReference type="Proteomes" id="UP001597156"/>
    </source>
</evidence>
<evidence type="ECO:0000256" key="5">
    <source>
        <dbReference type="ARBA" id="ARBA00012684"/>
    </source>
</evidence>
<evidence type="ECO:0000256" key="4">
    <source>
        <dbReference type="ARBA" id="ARBA00011881"/>
    </source>
</evidence>
<dbReference type="Proteomes" id="UP001597156">
    <property type="component" value="Unassembled WGS sequence"/>
</dbReference>
<sequence>MSFSQSLIQDAQPYLEANKQNAFIQDVINDQLTVDALNYYIQQDLRYADAETIVQTQLIAKSKTISDQRLFADQLSAHLRTVNDLFESLTKNVGRDWSTQRYQPIQPMTFLYREHILSQARDGSLIDVLAPFEAGIWMYIELGKYLKATNRIKPDNKFYTWVQDVQDPALAGPTGISNHFMKVIDREAKYLDDQRLTLVKENFLRSCLLEWYFWEAANKQLTWVDFERSAFKNDGSGLL</sequence>
<feature type="domain" description="Thiaminase-2/PQQC" evidence="9">
    <location>
        <begin position="23"/>
        <end position="217"/>
    </location>
</feature>
<dbReference type="EMBL" id="JBHTLH010000028">
    <property type="protein sequence ID" value="MFD1125445.1"/>
    <property type="molecule type" value="Genomic_DNA"/>
</dbReference>
<evidence type="ECO:0000256" key="1">
    <source>
        <dbReference type="ARBA" id="ARBA00001881"/>
    </source>
</evidence>
<evidence type="ECO:0000256" key="8">
    <source>
        <dbReference type="ARBA" id="ARBA00048337"/>
    </source>
</evidence>
<dbReference type="InterPro" id="IPR016084">
    <property type="entry name" value="Haem_Oase-like_multi-hlx"/>
</dbReference>
<proteinExistence type="inferred from homology"/>
<dbReference type="Pfam" id="PF03070">
    <property type="entry name" value="TENA_THI-4"/>
    <property type="match status" value="1"/>
</dbReference>
<evidence type="ECO:0000256" key="2">
    <source>
        <dbReference type="ARBA" id="ARBA00004948"/>
    </source>
</evidence>
<comment type="caution">
    <text evidence="10">The sequence shown here is derived from an EMBL/GenBank/DDBJ whole genome shotgun (WGS) entry which is preliminary data.</text>
</comment>
<dbReference type="CDD" id="cd19360">
    <property type="entry name" value="TenA_C_SaTenA-like"/>
    <property type="match status" value="1"/>
</dbReference>
<dbReference type="SUPFAM" id="SSF48613">
    <property type="entry name" value="Heme oxygenase-like"/>
    <property type="match status" value="1"/>
</dbReference>
<comment type="subunit">
    <text evidence="4">Homotetramer.</text>
</comment>
<gene>
    <name evidence="10" type="ORF">ACFQ22_08775</name>
</gene>
<comment type="catalytic activity">
    <reaction evidence="8">
        <text>thiamine + H2O = 5-(2-hydroxyethyl)-4-methylthiazole + 4-amino-5-hydroxymethyl-2-methylpyrimidine + H(+)</text>
        <dbReference type="Rhea" id="RHEA:17509"/>
        <dbReference type="ChEBI" id="CHEBI:15377"/>
        <dbReference type="ChEBI" id="CHEBI:15378"/>
        <dbReference type="ChEBI" id="CHEBI:16892"/>
        <dbReference type="ChEBI" id="CHEBI:17957"/>
        <dbReference type="ChEBI" id="CHEBI:18385"/>
        <dbReference type="EC" id="3.5.99.2"/>
    </reaction>
</comment>
<name>A0ABW3PTD5_9LACO</name>
<dbReference type="InterPro" id="IPR004305">
    <property type="entry name" value="Thiaminase-2/PQQC"/>
</dbReference>
<keyword evidence="7" id="KW-0784">Thiamine biosynthesis</keyword>
<evidence type="ECO:0000256" key="7">
    <source>
        <dbReference type="ARBA" id="ARBA00022977"/>
    </source>
</evidence>
<dbReference type="Gene3D" id="1.20.910.10">
    <property type="entry name" value="Heme oxygenase-like"/>
    <property type="match status" value="1"/>
</dbReference>
<comment type="pathway">
    <text evidence="2">Cofactor biosynthesis; thiamine diphosphate biosynthesis.</text>
</comment>
<accession>A0ABW3PTD5</accession>
<dbReference type="RefSeq" id="WP_121978997.1">
    <property type="nucleotide sequence ID" value="NZ_JBHTLH010000028.1"/>
</dbReference>
<comment type="similarity">
    <text evidence="3">Belongs to the TenA family.</text>
</comment>
<organism evidence="10 11">
    <name type="scientific">Lentilactobacillus raoultii</name>
    <dbReference type="NCBI Taxonomy" id="1987503"/>
    <lineage>
        <taxon>Bacteria</taxon>
        <taxon>Bacillati</taxon>
        <taxon>Bacillota</taxon>
        <taxon>Bacilli</taxon>
        <taxon>Lactobacillales</taxon>
        <taxon>Lactobacillaceae</taxon>
        <taxon>Lentilactobacillus</taxon>
    </lineage>
</organism>
<evidence type="ECO:0000313" key="10">
    <source>
        <dbReference type="EMBL" id="MFD1125445.1"/>
    </source>
</evidence>
<reference evidence="11" key="1">
    <citation type="journal article" date="2019" name="Int. J. Syst. Evol. Microbiol.">
        <title>The Global Catalogue of Microorganisms (GCM) 10K type strain sequencing project: providing services to taxonomists for standard genome sequencing and annotation.</title>
        <authorList>
            <consortium name="The Broad Institute Genomics Platform"/>
            <consortium name="The Broad Institute Genome Sequencing Center for Infectious Disease"/>
            <person name="Wu L."/>
            <person name="Ma J."/>
        </authorList>
    </citation>
    <scope>NUCLEOTIDE SEQUENCE [LARGE SCALE GENOMIC DNA]</scope>
    <source>
        <strain evidence="11">CCUG 71848</strain>
    </source>
</reference>
<comment type="catalytic activity">
    <reaction evidence="1">
        <text>4-amino-5-aminomethyl-2-methylpyrimidine + H2O = 4-amino-5-hydroxymethyl-2-methylpyrimidine + NH4(+)</text>
        <dbReference type="Rhea" id="RHEA:31799"/>
        <dbReference type="ChEBI" id="CHEBI:15377"/>
        <dbReference type="ChEBI" id="CHEBI:16892"/>
        <dbReference type="ChEBI" id="CHEBI:28938"/>
        <dbReference type="ChEBI" id="CHEBI:63416"/>
        <dbReference type="EC" id="3.5.99.2"/>
    </reaction>
</comment>
<evidence type="ECO:0000256" key="3">
    <source>
        <dbReference type="ARBA" id="ARBA00010264"/>
    </source>
</evidence>
<protein>
    <recommendedName>
        <fullName evidence="6">Aminopyrimidine aminohydrolase</fullName>
        <ecNumber evidence="5">3.5.99.2</ecNumber>
    </recommendedName>
</protein>